<dbReference type="Proteomes" id="UP000474640">
    <property type="component" value="Unassembled WGS sequence"/>
</dbReference>
<accession>A0A7C8VR37</accession>
<organism evidence="1 2">
    <name type="scientific">Orbilia oligospora</name>
    <name type="common">Nematode-trapping fungus</name>
    <name type="synonym">Arthrobotrys oligospora</name>
    <dbReference type="NCBI Taxonomy" id="2813651"/>
    <lineage>
        <taxon>Eukaryota</taxon>
        <taxon>Fungi</taxon>
        <taxon>Dikarya</taxon>
        <taxon>Ascomycota</taxon>
        <taxon>Pezizomycotina</taxon>
        <taxon>Orbiliomycetes</taxon>
        <taxon>Orbiliales</taxon>
        <taxon>Orbiliaceae</taxon>
        <taxon>Orbilia</taxon>
    </lineage>
</organism>
<gene>
    <name evidence="1" type="ORF">TWF970_011606</name>
</gene>
<reference evidence="1 2" key="1">
    <citation type="submission" date="2020-01" db="EMBL/GenBank/DDBJ databases">
        <authorList>
            <person name="Palmer J.M."/>
        </authorList>
    </citation>
    <scope>NUCLEOTIDE SEQUENCE [LARGE SCALE GENOMIC DNA]</scope>
    <source>
        <strain evidence="1 2">TWF970</strain>
    </source>
</reference>
<proteinExistence type="predicted"/>
<evidence type="ECO:0000313" key="1">
    <source>
        <dbReference type="EMBL" id="KAF3283124.1"/>
    </source>
</evidence>
<evidence type="ECO:0000313" key="2">
    <source>
        <dbReference type="Proteomes" id="UP000474640"/>
    </source>
</evidence>
<comment type="caution">
    <text evidence="1">The sequence shown here is derived from an EMBL/GenBank/DDBJ whole genome shotgun (WGS) entry which is preliminary data.</text>
</comment>
<protein>
    <submittedName>
        <fullName evidence="1">Uncharacterized protein</fullName>
    </submittedName>
</protein>
<sequence length="116" mass="12762">MFCIELHAISYDEGQEAAGFVLQFNRFQCNIAGKPCLSCSAVSRFLRIFAIKWRSCVRVPRRKKSLTLLIIDMSRPLSISDGKLLPKNPHCSISAPSKLACEKGITPSSGSSSTNQ</sequence>
<dbReference type="AlphaFoldDB" id="A0A7C8VR37"/>
<name>A0A7C8VR37_ORBOL</name>
<dbReference type="EMBL" id="JAABOJ010000011">
    <property type="protein sequence ID" value="KAF3283124.1"/>
    <property type="molecule type" value="Genomic_DNA"/>
</dbReference>